<dbReference type="EMBL" id="CAJOBB010023336">
    <property type="protein sequence ID" value="CAF4392291.1"/>
    <property type="molecule type" value="Genomic_DNA"/>
</dbReference>
<feature type="compositionally biased region" description="Basic and acidic residues" evidence="1">
    <location>
        <begin position="1"/>
        <end position="11"/>
    </location>
</feature>
<feature type="non-terminal residue" evidence="2">
    <location>
        <position position="1"/>
    </location>
</feature>
<feature type="region of interest" description="Disordered" evidence="1">
    <location>
        <begin position="1"/>
        <end position="30"/>
    </location>
</feature>
<accession>A0A820NPV9</accession>
<protein>
    <submittedName>
        <fullName evidence="2">Uncharacterized protein</fullName>
    </submittedName>
</protein>
<reference evidence="2" key="1">
    <citation type="submission" date="2021-02" db="EMBL/GenBank/DDBJ databases">
        <authorList>
            <person name="Nowell W R."/>
        </authorList>
    </citation>
    <scope>NUCLEOTIDE SEQUENCE</scope>
</reference>
<evidence type="ECO:0000313" key="2">
    <source>
        <dbReference type="EMBL" id="CAF4392291.1"/>
    </source>
</evidence>
<name>A0A820NPV9_9BILA</name>
<feature type="non-terminal residue" evidence="2">
    <location>
        <position position="106"/>
    </location>
</feature>
<evidence type="ECO:0000256" key="1">
    <source>
        <dbReference type="SAM" id="MobiDB-lite"/>
    </source>
</evidence>
<gene>
    <name evidence="2" type="ORF">KXQ929_LOCUS50534</name>
</gene>
<comment type="caution">
    <text evidence="2">The sequence shown here is derived from an EMBL/GenBank/DDBJ whole genome shotgun (WGS) entry which is preliminary data.</text>
</comment>
<dbReference type="Proteomes" id="UP000663868">
    <property type="component" value="Unassembled WGS sequence"/>
</dbReference>
<evidence type="ECO:0000313" key="3">
    <source>
        <dbReference type="Proteomes" id="UP000663868"/>
    </source>
</evidence>
<proteinExistence type="predicted"/>
<organism evidence="2 3">
    <name type="scientific">Adineta steineri</name>
    <dbReference type="NCBI Taxonomy" id="433720"/>
    <lineage>
        <taxon>Eukaryota</taxon>
        <taxon>Metazoa</taxon>
        <taxon>Spiralia</taxon>
        <taxon>Gnathifera</taxon>
        <taxon>Rotifera</taxon>
        <taxon>Eurotatoria</taxon>
        <taxon>Bdelloidea</taxon>
        <taxon>Adinetida</taxon>
        <taxon>Adinetidae</taxon>
        <taxon>Adineta</taxon>
    </lineage>
</organism>
<sequence length="106" mass="11957">GQTDIKNEHVSNSDTDSDEDENESNISSPILSSSIQFPSLLDDKNINIRNAYETIAISCFTKKLTKTISDPNVFHINNQQELYLQYVACAFSTHKVYIIDVAEDEL</sequence>
<dbReference type="AlphaFoldDB" id="A0A820NPV9"/>